<accession>A0A0N4ZR31</accession>
<dbReference type="InterPro" id="IPR042121">
    <property type="entry name" value="MutL_C_regsub"/>
</dbReference>
<dbReference type="CDD" id="cd00782">
    <property type="entry name" value="MutL_Trans"/>
    <property type="match status" value="1"/>
</dbReference>
<dbReference type="GO" id="GO:0140664">
    <property type="term" value="F:ATP-dependent DNA damage sensor activity"/>
    <property type="evidence" value="ECO:0007669"/>
    <property type="project" value="InterPro"/>
</dbReference>
<dbReference type="PROSITE" id="PS00058">
    <property type="entry name" value="DNA_MISMATCH_REPAIR_1"/>
    <property type="match status" value="1"/>
</dbReference>
<feature type="domain" description="MutL C-terminal dimerisation" evidence="5">
    <location>
        <begin position="614"/>
        <end position="758"/>
    </location>
</feature>
<sequence>MPKIEKLNDEVSRSITTGQVCVDLSGVIKELVDNSLDAKCNRITIKLFNNGSEKIQVEDNGYGINEDDFELLAVLHSTSKIKSHEELQAISTYGFRGEALNSLSLSSSLSIQTKVKDGKGFHIFFDSNGKYIKEKTKEISKNVGTTVIITEFMSSYPVRRNEFLTKLSKEVQKVVKMLQNYVFARTDVSFELMNIVNGRSTSLLKSSGGLADIKSTISYVFADKTRYLDEITELNGSVNISEEAETMYKTKRKYKNYDELGEVKFYGYVGGLKNINKNNTDYVFVAVNNRPINSSDIKKTVKLAYHKFNPSNGILLVLHIIMPNDYFDINCSPLKDVIQCRINDLLLAKLHSCLVATLEKNNDNDCVVLKERCTDDLGFSISIEDKITQELYKNQKKSLKVKPIDNNMDERQTKLTFKRKVQAVNNDMDEISKKMEKKNEDEGQLINESREERLSLIKNVSKYDADIVNETIYEKNNTSDTKVPTNDFFAKKRQAALALFSSTSISATQTNYSKAQTELEPVVREDLVNEYHDDKPLGVLGDEKKVKCINVQRVSRKIKFSMKQLDLSMDKLKKQISSINKEQFHMQYSSKNDGEAEEKMKLILRKDDFTKMEIIGQFNCGFIVTKLNSNIFIIDQHASDEIFNFESFTRAARLKSQSLIKPLTLKLGAIYEDVIRENLEIFEKSGFKFKFLDDNTTGENIQLINTPSLNGYIFESSDVEEMAVHLAEYPGLIYRPSKIRKIFASKACRKSVMIGTPLTKQKMKTIVENLATLEIPWNCPHGRPTVRQLYRQ</sequence>
<feature type="coiled-coil region" evidence="4">
    <location>
        <begin position="421"/>
        <end position="452"/>
    </location>
</feature>
<evidence type="ECO:0000259" key="5">
    <source>
        <dbReference type="SMART" id="SM00853"/>
    </source>
</evidence>
<dbReference type="InterPro" id="IPR036890">
    <property type="entry name" value="HATPase_C_sf"/>
</dbReference>
<dbReference type="GO" id="GO:0005524">
    <property type="term" value="F:ATP binding"/>
    <property type="evidence" value="ECO:0007669"/>
    <property type="project" value="InterPro"/>
</dbReference>
<dbReference type="FunFam" id="3.30.1370.100:FF:000001">
    <property type="entry name" value="Mismatch repair endonuclease pms1, putative"/>
    <property type="match status" value="1"/>
</dbReference>
<dbReference type="Gene3D" id="3.30.1370.100">
    <property type="entry name" value="MutL, C-terminal domain, regulatory subdomain"/>
    <property type="match status" value="1"/>
</dbReference>
<dbReference type="WBParaSite" id="PTRK_0001097100.1">
    <property type="protein sequence ID" value="PTRK_0001097100.1"/>
    <property type="gene ID" value="PTRK_0001097100"/>
</dbReference>
<evidence type="ECO:0000313" key="7">
    <source>
        <dbReference type="Proteomes" id="UP000038045"/>
    </source>
</evidence>
<dbReference type="Gene3D" id="3.30.565.10">
    <property type="entry name" value="Histidine kinase-like ATPase, C-terminal domain"/>
    <property type="match status" value="1"/>
</dbReference>
<keyword evidence="4" id="KW-0175">Coiled coil</keyword>
<dbReference type="InterPro" id="IPR014721">
    <property type="entry name" value="Ribsml_uS5_D2-typ_fold_subgr"/>
</dbReference>
<dbReference type="FunFam" id="3.30.565.10:FF:000003">
    <property type="entry name" value="DNA mismatch repair endonuclease MutL"/>
    <property type="match status" value="1"/>
</dbReference>
<reference evidence="8" key="1">
    <citation type="submission" date="2017-02" db="UniProtKB">
        <authorList>
            <consortium name="WormBaseParasite"/>
        </authorList>
    </citation>
    <scope>IDENTIFICATION</scope>
</reference>
<dbReference type="NCBIfam" id="TIGR00585">
    <property type="entry name" value="mutl"/>
    <property type="match status" value="1"/>
</dbReference>
<dbReference type="GO" id="GO:0016887">
    <property type="term" value="F:ATP hydrolysis activity"/>
    <property type="evidence" value="ECO:0007669"/>
    <property type="project" value="InterPro"/>
</dbReference>
<dbReference type="InterPro" id="IPR020568">
    <property type="entry name" value="Ribosomal_Su5_D2-typ_SF"/>
</dbReference>
<keyword evidence="2" id="KW-0227">DNA damage</keyword>
<dbReference type="AlphaFoldDB" id="A0A0N4ZR31"/>
<dbReference type="InterPro" id="IPR038973">
    <property type="entry name" value="MutL/Mlh/Pms-like"/>
</dbReference>
<organism evidence="7 8">
    <name type="scientific">Parastrongyloides trichosuri</name>
    <name type="common">Possum-specific nematode worm</name>
    <dbReference type="NCBI Taxonomy" id="131310"/>
    <lineage>
        <taxon>Eukaryota</taxon>
        <taxon>Metazoa</taxon>
        <taxon>Ecdysozoa</taxon>
        <taxon>Nematoda</taxon>
        <taxon>Chromadorea</taxon>
        <taxon>Rhabditida</taxon>
        <taxon>Tylenchina</taxon>
        <taxon>Panagrolaimomorpha</taxon>
        <taxon>Strongyloidoidea</taxon>
        <taxon>Strongyloididae</taxon>
        <taxon>Parastrongyloides</taxon>
    </lineage>
</organism>
<proteinExistence type="inferred from homology"/>
<dbReference type="Gene3D" id="3.30.1540.20">
    <property type="entry name" value="MutL, C-terminal domain, dimerisation subdomain"/>
    <property type="match status" value="1"/>
</dbReference>
<evidence type="ECO:0000256" key="3">
    <source>
        <dbReference type="ARBA" id="ARBA00023204"/>
    </source>
</evidence>
<feature type="domain" description="DNA mismatch repair protein S5" evidence="6">
    <location>
        <begin position="213"/>
        <end position="359"/>
    </location>
</feature>
<evidence type="ECO:0000256" key="2">
    <source>
        <dbReference type="ARBA" id="ARBA00022763"/>
    </source>
</evidence>
<dbReference type="SUPFAM" id="SSF55874">
    <property type="entry name" value="ATPase domain of HSP90 chaperone/DNA topoisomerase II/histidine kinase"/>
    <property type="match status" value="1"/>
</dbReference>
<dbReference type="Pfam" id="PF13589">
    <property type="entry name" value="HATPase_c_3"/>
    <property type="match status" value="1"/>
</dbReference>
<keyword evidence="3" id="KW-0234">DNA repair</keyword>
<dbReference type="Pfam" id="PF08676">
    <property type="entry name" value="MutL_C"/>
    <property type="match status" value="1"/>
</dbReference>
<dbReference type="InterPro" id="IPR042120">
    <property type="entry name" value="MutL_C_dimsub"/>
</dbReference>
<dbReference type="SMART" id="SM01340">
    <property type="entry name" value="DNA_mis_repair"/>
    <property type="match status" value="1"/>
</dbReference>
<dbReference type="STRING" id="131310.A0A0N4ZR31"/>
<evidence type="ECO:0000259" key="6">
    <source>
        <dbReference type="SMART" id="SM01340"/>
    </source>
</evidence>
<dbReference type="GO" id="GO:0032389">
    <property type="term" value="C:MutLalpha complex"/>
    <property type="evidence" value="ECO:0007669"/>
    <property type="project" value="TreeGrafter"/>
</dbReference>
<dbReference type="SUPFAM" id="SSF118116">
    <property type="entry name" value="DNA mismatch repair protein MutL"/>
    <property type="match status" value="1"/>
</dbReference>
<dbReference type="PANTHER" id="PTHR10073:SF52">
    <property type="entry name" value="MISMATCH REPAIR ENDONUCLEASE PMS2"/>
    <property type="match status" value="1"/>
</dbReference>
<name>A0A0N4ZR31_PARTI</name>
<dbReference type="InterPro" id="IPR037198">
    <property type="entry name" value="MutL_C_sf"/>
</dbReference>
<dbReference type="GO" id="GO:0006298">
    <property type="term" value="P:mismatch repair"/>
    <property type="evidence" value="ECO:0007669"/>
    <property type="project" value="InterPro"/>
</dbReference>
<dbReference type="Pfam" id="PF01119">
    <property type="entry name" value="DNA_mis_repair"/>
    <property type="match status" value="1"/>
</dbReference>
<protein>
    <submittedName>
        <fullName evidence="8">DNA mismatch repair protein MLH2</fullName>
    </submittedName>
</protein>
<dbReference type="InterPro" id="IPR014762">
    <property type="entry name" value="DNA_mismatch_repair_CS"/>
</dbReference>
<dbReference type="Gene3D" id="3.30.230.10">
    <property type="match status" value="1"/>
</dbReference>
<evidence type="ECO:0000256" key="1">
    <source>
        <dbReference type="ARBA" id="ARBA00006082"/>
    </source>
</evidence>
<dbReference type="InterPro" id="IPR002099">
    <property type="entry name" value="MutL/Mlh/PMS"/>
</dbReference>
<dbReference type="InterPro" id="IPR014790">
    <property type="entry name" value="MutL_C"/>
</dbReference>
<dbReference type="SMART" id="SM00853">
    <property type="entry name" value="MutL_C"/>
    <property type="match status" value="1"/>
</dbReference>
<comment type="similarity">
    <text evidence="1">Belongs to the DNA mismatch repair MutL/HexB family.</text>
</comment>
<dbReference type="InterPro" id="IPR013507">
    <property type="entry name" value="DNA_mismatch_S5_2-like"/>
</dbReference>
<dbReference type="SUPFAM" id="SSF54211">
    <property type="entry name" value="Ribosomal protein S5 domain 2-like"/>
    <property type="match status" value="1"/>
</dbReference>
<keyword evidence="7" id="KW-1185">Reference proteome</keyword>
<evidence type="ECO:0000256" key="4">
    <source>
        <dbReference type="SAM" id="Coils"/>
    </source>
</evidence>
<dbReference type="GO" id="GO:0030983">
    <property type="term" value="F:mismatched DNA binding"/>
    <property type="evidence" value="ECO:0007669"/>
    <property type="project" value="InterPro"/>
</dbReference>
<dbReference type="PANTHER" id="PTHR10073">
    <property type="entry name" value="DNA MISMATCH REPAIR PROTEIN MLH, PMS, MUTL"/>
    <property type="match status" value="1"/>
</dbReference>
<evidence type="ECO:0000313" key="8">
    <source>
        <dbReference type="WBParaSite" id="PTRK_0001097100.1"/>
    </source>
</evidence>
<dbReference type="Proteomes" id="UP000038045">
    <property type="component" value="Unplaced"/>
</dbReference>